<keyword evidence="1" id="KW-0472">Membrane</keyword>
<accession>A0A8S5RHS1</accession>
<organism evidence="2">
    <name type="scientific">virus sp. ctiha2</name>
    <dbReference type="NCBI Taxonomy" id="2827299"/>
    <lineage>
        <taxon>Viruses</taxon>
    </lineage>
</organism>
<keyword evidence="1" id="KW-1133">Transmembrane helix</keyword>
<evidence type="ECO:0000256" key="1">
    <source>
        <dbReference type="SAM" id="Phobius"/>
    </source>
</evidence>
<reference evidence="2" key="1">
    <citation type="journal article" date="2021" name="Proc. Natl. Acad. Sci. U.S.A.">
        <title>A Catalog of Tens of Thousands of Viruses from Human Metagenomes Reveals Hidden Associations with Chronic Diseases.</title>
        <authorList>
            <person name="Tisza M.J."/>
            <person name="Buck C.B."/>
        </authorList>
    </citation>
    <scope>NUCLEOTIDE SEQUENCE</scope>
    <source>
        <strain evidence="2">Ctiha2</strain>
    </source>
</reference>
<sequence length="53" mass="6276">MEVFFILIAVGLMIIWFLLSRFFQKIGNSTINKIKDLVTDEINNEEEKETKQQ</sequence>
<feature type="transmembrane region" description="Helical" evidence="1">
    <location>
        <begin position="6"/>
        <end position="23"/>
    </location>
</feature>
<keyword evidence="1" id="KW-0812">Transmembrane</keyword>
<name>A0A8S5RHS1_9VIRU</name>
<proteinExistence type="predicted"/>
<evidence type="ECO:0000313" key="2">
    <source>
        <dbReference type="EMBL" id="DAE30613.1"/>
    </source>
</evidence>
<protein>
    <submittedName>
        <fullName evidence="2">YebO-like protein</fullName>
    </submittedName>
</protein>
<dbReference type="EMBL" id="BK059104">
    <property type="protein sequence ID" value="DAE30613.1"/>
    <property type="molecule type" value="Genomic_DNA"/>
</dbReference>